<proteinExistence type="predicted"/>
<protein>
    <submittedName>
        <fullName evidence="2">Uncharacterized protein</fullName>
    </submittedName>
</protein>
<dbReference type="EMBL" id="SJPU01000001">
    <property type="protein sequence ID" value="TWU18089.1"/>
    <property type="molecule type" value="Genomic_DNA"/>
</dbReference>
<evidence type="ECO:0000313" key="2">
    <source>
        <dbReference type="EMBL" id="TWU18089.1"/>
    </source>
</evidence>
<evidence type="ECO:0000313" key="3">
    <source>
        <dbReference type="Proteomes" id="UP000319908"/>
    </source>
</evidence>
<dbReference type="Proteomes" id="UP000319908">
    <property type="component" value="Unassembled WGS sequence"/>
</dbReference>
<name>A0A5C6C5N7_9BACT</name>
<organism evidence="2 3">
    <name type="scientific">Allorhodopirellula heiligendammensis</name>
    <dbReference type="NCBI Taxonomy" id="2714739"/>
    <lineage>
        <taxon>Bacteria</taxon>
        <taxon>Pseudomonadati</taxon>
        <taxon>Planctomycetota</taxon>
        <taxon>Planctomycetia</taxon>
        <taxon>Pirellulales</taxon>
        <taxon>Pirellulaceae</taxon>
        <taxon>Allorhodopirellula</taxon>
    </lineage>
</organism>
<comment type="caution">
    <text evidence="2">The sequence shown here is derived from an EMBL/GenBank/DDBJ whole genome shotgun (WGS) entry which is preliminary data.</text>
</comment>
<feature type="region of interest" description="Disordered" evidence="1">
    <location>
        <begin position="1"/>
        <end position="20"/>
    </location>
</feature>
<gene>
    <name evidence="2" type="ORF">Poly21_02440</name>
</gene>
<evidence type="ECO:0000256" key="1">
    <source>
        <dbReference type="SAM" id="MobiDB-lite"/>
    </source>
</evidence>
<keyword evidence="3" id="KW-1185">Reference proteome</keyword>
<dbReference type="AlphaFoldDB" id="A0A5C6C5N7"/>
<sequence length="49" mass="5645">MLLPEEDHPQVETFERSPPLSVHSCQDFFPNEQLIMIHAAEAVHISQVF</sequence>
<accession>A0A5C6C5N7</accession>
<feature type="compositionally biased region" description="Basic and acidic residues" evidence="1">
    <location>
        <begin position="1"/>
        <end position="15"/>
    </location>
</feature>
<reference evidence="2 3" key="1">
    <citation type="journal article" date="2020" name="Antonie Van Leeuwenhoek">
        <title>Rhodopirellula heiligendammensis sp. nov., Rhodopirellula pilleata sp. nov., and Rhodopirellula solitaria sp. nov. isolated from natural or artificial marine surfaces in Northern Germany and California, USA, and emended description of the genus Rhodopirellula.</title>
        <authorList>
            <person name="Kallscheuer N."/>
            <person name="Wiegand S."/>
            <person name="Jogler M."/>
            <person name="Boedeker C."/>
            <person name="Peeters S.H."/>
            <person name="Rast P."/>
            <person name="Heuer A."/>
            <person name="Jetten M.S.M."/>
            <person name="Rohde M."/>
            <person name="Jogler C."/>
        </authorList>
    </citation>
    <scope>NUCLEOTIDE SEQUENCE [LARGE SCALE GENOMIC DNA]</scope>
    <source>
        <strain evidence="2 3">Poly21</strain>
    </source>
</reference>